<evidence type="ECO:0000256" key="1">
    <source>
        <dbReference type="SAM" id="MobiDB-lite"/>
    </source>
</evidence>
<organism evidence="3 4">
    <name type="scientific">Pelagomonas calceolata</name>
    <dbReference type="NCBI Taxonomy" id="35677"/>
    <lineage>
        <taxon>Eukaryota</taxon>
        <taxon>Sar</taxon>
        <taxon>Stramenopiles</taxon>
        <taxon>Ochrophyta</taxon>
        <taxon>Pelagophyceae</taxon>
        <taxon>Pelagomonadales</taxon>
        <taxon>Pelagomonadaceae</taxon>
        <taxon>Pelagomonas</taxon>
    </lineage>
</organism>
<dbReference type="EMBL" id="CAKKNE010000003">
    <property type="protein sequence ID" value="CAH0371531.1"/>
    <property type="molecule type" value="Genomic_DNA"/>
</dbReference>
<reference evidence="3" key="1">
    <citation type="submission" date="2021-11" db="EMBL/GenBank/DDBJ databases">
        <authorList>
            <consortium name="Genoscope - CEA"/>
            <person name="William W."/>
        </authorList>
    </citation>
    <scope>NUCLEOTIDE SEQUENCE</scope>
</reference>
<feature type="transmembrane region" description="Helical" evidence="2">
    <location>
        <begin position="88"/>
        <end position="105"/>
    </location>
</feature>
<keyword evidence="4" id="KW-1185">Reference proteome</keyword>
<evidence type="ECO:0000313" key="4">
    <source>
        <dbReference type="Proteomes" id="UP000789595"/>
    </source>
</evidence>
<keyword evidence="2" id="KW-1133">Transmembrane helix</keyword>
<protein>
    <submittedName>
        <fullName evidence="3">Uncharacterized protein</fullName>
    </submittedName>
</protein>
<name>A0A8J2X2D8_9STRA</name>
<evidence type="ECO:0000313" key="3">
    <source>
        <dbReference type="EMBL" id="CAH0371531.1"/>
    </source>
</evidence>
<proteinExistence type="predicted"/>
<feature type="region of interest" description="Disordered" evidence="1">
    <location>
        <begin position="207"/>
        <end position="231"/>
    </location>
</feature>
<feature type="transmembrane region" description="Helical" evidence="2">
    <location>
        <begin position="156"/>
        <end position="175"/>
    </location>
</feature>
<dbReference type="AlphaFoldDB" id="A0A8J2X2D8"/>
<dbReference type="Proteomes" id="UP000789595">
    <property type="component" value="Unassembled WGS sequence"/>
</dbReference>
<keyword evidence="2" id="KW-0472">Membrane</keyword>
<dbReference type="OrthoDB" id="195218at2759"/>
<sequence length="231" mass="24586">MKLALTAACLAATSHALLAPPRQILALRPAVPVPPRATVRLGAADAAPAANKPSLIARFNNFGLSLKDRSRRQREALKGANLMMKLPRGAYVAALSLAFVAYRAYRGFFVVLPAVYGEVYAQALAQATEEHVSIRGVEVADDIDPKTGKLRLRSRVVMNVGALAFMGALMVGGAVRAPIRIAAACLRKVGLLPRLVTEATPADRLAAKEKELDLPPLPDIPDDVPPDTDDV</sequence>
<gene>
    <name evidence="3" type="ORF">PECAL_3P14800</name>
</gene>
<keyword evidence="2" id="KW-0812">Transmembrane</keyword>
<evidence type="ECO:0000256" key="2">
    <source>
        <dbReference type="SAM" id="Phobius"/>
    </source>
</evidence>
<feature type="compositionally biased region" description="Acidic residues" evidence="1">
    <location>
        <begin position="220"/>
        <end position="231"/>
    </location>
</feature>
<accession>A0A8J2X2D8</accession>
<comment type="caution">
    <text evidence="3">The sequence shown here is derived from an EMBL/GenBank/DDBJ whole genome shotgun (WGS) entry which is preliminary data.</text>
</comment>